<comment type="caution">
    <text evidence="9">The sequence shown here is derived from an EMBL/GenBank/DDBJ whole genome shotgun (WGS) entry which is preliminary data.</text>
</comment>
<evidence type="ECO:0000313" key="10">
    <source>
        <dbReference type="Proteomes" id="UP000317770"/>
    </source>
</evidence>
<accession>A0A8B5XTH3</accession>
<evidence type="ECO:0000256" key="4">
    <source>
        <dbReference type="ARBA" id="ARBA00023008"/>
    </source>
</evidence>
<dbReference type="GO" id="GO:0046688">
    <property type="term" value="P:response to copper ion"/>
    <property type="evidence" value="ECO:0007669"/>
    <property type="project" value="InterPro"/>
</dbReference>
<dbReference type="Pfam" id="PF04234">
    <property type="entry name" value="CopC"/>
    <property type="match status" value="1"/>
</dbReference>
<feature type="transmembrane region" description="Helical" evidence="6">
    <location>
        <begin position="155"/>
        <end position="176"/>
    </location>
</feature>
<organism evidence="9 10">
    <name type="scientific">Peribacillus simplex</name>
    <dbReference type="NCBI Taxonomy" id="1478"/>
    <lineage>
        <taxon>Bacteria</taxon>
        <taxon>Bacillati</taxon>
        <taxon>Bacillota</taxon>
        <taxon>Bacilli</taxon>
        <taxon>Bacillales</taxon>
        <taxon>Bacillaceae</taxon>
        <taxon>Peribacillus</taxon>
    </lineage>
</organism>
<evidence type="ECO:0000256" key="2">
    <source>
        <dbReference type="ARBA" id="ARBA00022723"/>
    </source>
</evidence>
<feature type="domain" description="CopC" evidence="8">
    <location>
        <begin position="23"/>
        <end position="115"/>
    </location>
</feature>
<dbReference type="EMBL" id="VNKI01000012">
    <property type="protein sequence ID" value="TVX77178.1"/>
    <property type="molecule type" value="Genomic_DNA"/>
</dbReference>
<dbReference type="SUPFAM" id="SSF81296">
    <property type="entry name" value="E set domains"/>
    <property type="match status" value="1"/>
</dbReference>
<dbReference type="PANTHER" id="PTHR34820:SF4">
    <property type="entry name" value="INNER MEMBRANE PROTEIN YEBZ"/>
    <property type="match status" value="1"/>
</dbReference>
<evidence type="ECO:0000256" key="1">
    <source>
        <dbReference type="ARBA" id="ARBA00004196"/>
    </source>
</evidence>
<feature type="signal peptide" evidence="7">
    <location>
        <begin position="1"/>
        <end position="22"/>
    </location>
</feature>
<keyword evidence="3 7" id="KW-0732">Signal</keyword>
<name>A0A8B5XTH3_9BACI</name>
<evidence type="ECO:0000256" key="5">
    <source>
        <dbReference type="SAM" id="MobiDB-lite"/>
    </source>
</evidence>
<dbReference type="GO" id="GO:0005507">
    <property type="term" value="F:copper ion binding"/>
    <property type="evidence" value="ECO:0007669"/>
    <property type="project" value="InterPro"/>
</dbReference>
<proteinExistence type="predicted"/>
<reference evidence="9 10" key="1">
    <citation type="submission" date="2019-07" db="EMBL/GenBank/DDBJ databases">
        <title>Genome assembly of Bacillus simplex strain GGC-P6A.</title>
        <authorList>
            <person name="Jennings M.E."/>
            <person name="Barton H.A."/>
        </authorList>
    </citation>
    <scope>NUCLEOTIDE SEQUENCE [LARGE SCALE GENOMIC DNA]</scope>
    <source>
        <strain evidence="9 10">GGC-P6A</strain>
    </source>
</reference>
<dbReference type="Gene3D" id="2.60.40.1220">
    <property type="match status" value="1"/>
</dbReference>
<evidence type="ECO:0000259" key="8">
    <source>
        <dbReference type="Pfam" id="PF04234"/>
    </source>
</evidence>
<feature type="region of interest" description="Disordered" evidence="5">
    <location>
        <begin position="122"/>
        <end position="146"/>
    </location>
</feature>
<protein>
    <recommendedName>
        <fullName evidence="8">CopC domain-containing protein</fullName>
    </recommendedName>
</protein>
<evidence type="ECO:0000313" key="9">
    <source>
        <dbReference type="EMBL" id="TVX77178.1"/>
    </source>
</evidence>
<dbReference type="InterPro" id="IPR032694">
    <property type="entry name" value="CopC/D"/>
</dbReference>
<dbReference type="RefSeq" id="WP_144480454.1">
    <property type="nucleotide sequence ID" value="NZ_VNKI01000012.1"/>
</dbReference>
<comment type="subcellular location">
    <subcellularLocation>
        <location evidence="1">Cell envelope</location>
    </subcellularLocation>
</comment>
<sequence>MTKKVSVIFLILFFLLSNQAFAHTSLKDSTPKDGEVIAEPIQEVTLIFGTKVEQTSKINVLNSNGESIPLGNFVIEADEMWATFLQPLENGDYKVNWTIIGEDGHPIDGHFSFTVNVPMAETPSKEQENEPAQVKEKEVITPSKQESEQNKMPSYVIPLTIGVLLFIVIGSFLWLMRRKK</sequence>
<dbReference type="InterPro" id="IPR014756">
    <property type="entry name" value="Ig_E-set"/>
</dbReference>
<dbReference type="GO" id="GO:0006825">
    <property type="term" value="P:copper ion transport"/>
    <property type="evidence" value="ECO:0007669"/>
    <property type="project" value="InterPro"/>
</dbReference>
<dbReference type="GO" id="GO:0042597">
    <property type="term" value="C:periplasmic space"/>
    <property type="evidence" value="ECO:0007669"/>
    <property type="project" value="InterPro"/>
</dbReference>
<dbReference type="GO" id="GO:0005886">
    <property type="term" value="C:plasma membrane"/>
    <property type="evidence" value="ECO:0007669"/>
    <property type="project" value="TreeGrafter"/>
</dbReference>
<dbReference type="AlphaFoldDB" id="A0A8B5XTH3"/>
<keyword evidence="6" id="KW-0812">Transmembrane</keyword>
<dbReference type="InterPro" id="IPR014755">
    <property type="entry name" value="Cu-Rt/internalin_Ig-like"/>
</dbReference>
<keyword evidence="6" id="KW-1133">Transmembrane helix</keyword>
<keyword evidence="4" id="KW-0186">Copper</keyword>
<evidence type="ECO:0000256" key="6">
    <source>
        <dbReference type="SAM" id="Phobius"/>
    </source>
</evidence>
<feature type="compositionally biased region" description="Basic and acidic residues" evidence="5">
    <location>
        <begin position="123"/>
        <end position="146"/>
    </location>
</feature>
<dbReference type="InterPro" id="IPR007348">
    <property type="entry name" value="CopC_dom"/>
</dbReference>
<keyword evidence="6" id="KW-0472">Membrane</keyword>
<dbReference type="PANTHER" id="PTHR34820">
    <property type="entry name" value="INNER MEMBRANE PROTEIN YEBZ"/>
    <property type="match status" value="1"/>
</dbReference>
<evidence type="ECO:0000256" key="7">
    <source>
        <dbReference type="SAM" id="SignalP"/>
    </source>
</evidence>
<dbReference type="Proteomes" id="UP000317770">
    <property type="component" value="Unassembled WGS sequence"/>
</dbReference>
<evidence type="ECO:0000256" key="3">
    <source>
        <dbReference type="ARBA" id="ARBA00022729"/>
    </source>
</evidence>
<gene>
    <name evidence="9" type="ORF">FQP34_22405</name>
</gene>
<feature type="chain" id="PRO_5032652274" description="CopC domain-containing protein" evidence="7">
    <location>
        <begin position="23"/>
        <end position="180"/>
    </location>
</feature>
<dbReference type="GO" id="GO:0030313">
    <property type="term" value="C:cell envelope"/>
    <property type="evidence" value="ECO:0007669"/>
    <property type="project" value="UniProtKB-SubCell"/>
</dbReference>
<keyword evidence="2" id="KW-0479">Metal-binding</keyword>